<evidence type="ECO:0000313" key="1">
    <source>
        <dbReference type="EMBL" id="SDR64977.1"/>
    </source>
</evidence>
<name>A0A1H1KS95_9ACTN</name>
<evidence type="ECO:0008006" key="3">
    <source>
        <dbReference type="Google" id="ProtNLM"/>
    </source>
</evidence>
<dbReference type="GO" id="GO:0016791">
    <property type="term" value="F:phosphatase activity"/>
    <property type="evidence" value="ECO:0007669"/>
    <property type="project" value="TreeGrafter"/>
</dbReference>
<sequence>MGRRLIKLILTDLDETLIHFGLTRATDHAIAAIRHAQAAGVTFAATTGRIRQGACAAFGFARECTQSAVMSNGQLVLADGQLIGQVELDREGMERLAAELVGDRNFMLNVITRAETMEPVRVIVSDDPNAARRAFRADSDDVVVMDHLPDGPLVKSNIHVMGGVGRMGEVRERLEALCPGIRLMSPGPQVPMFDVAPKDWSKAKGAELLRRHLGIGVDEVAAFGDAENDLELLGFYPNSVAVANAVPEVASAARWHIGASADDAVADAIEDIARASTEGRMPDFMCEAENERGLAMRARPAGDRKVESLPYFRPRA</sequence>
<dbReference type="AlphaFoldDB" id="A0A1H1KS95"/>
<accession>A0A1H1KS95</accession>
<dbReference type="GO" id="GO:0005829">
    <property type="term" value="C:cytosol"/>
    <property type="evidence" value="ECO:0007669"/>
    <property type="project" value="TreeGrafter"/>
</dbReference>
<dbReference type="PANTHER" id="PTHR10000">
    <property type="entry name" value="PHOSPHOSERINE PHOSPHATASE"/>
    <property type="match status" value="1"/>
</dbReference>
<evidence type="ECO:0000313" key="2">
    <source>
        <dbReference type="Proteomes" id="UP000199480"/>
    </source>
</evidence>
<dbReference type="Gene3D" id="3.30.1240.10">
    <property type="match status" value="1"/>
</dbReference>
<reference evidence="2" key="1">
    <citation type="submission" date="2016-10" db="EMBL/GenBank/DDBJ databases">
        <authorList>
            <person name="Varghese N."/>
            <person name="Submissions S."/>
        </authorList>
    </citation>
    <scope>NUCLEOTIDE SEQUENCE [LARGE SCALE GENOMIC DNA]</scope>
    <source>
        <strain evidence="2">DSM 22620</strain>
    </source>
</reference>
<organism evidence="1 2">
    <name type="scientific">Parafannyhessea umbonata</name>
    <dbReference type="NCBI Taxonomy" id="604330"/>
    <lineage>
        <taxon>Bacteria</taxon>
        <taxon>Bacillati</taxon>
        <taxon>Actinomycetota</taxon>
        <taxon>Coriobacteriia</taxon>
        <taxon>Coriobacteriales</taxon>
        <taxon>Atopobiaceae</taxon>
        <taxon>Parafannyhessea</taxon>
    </lineage>
</organism>
<proteinExistence type="predicted"/>
<dbReference type="InterPro" id="IPR036412">
    <property type="entry name" value="HAD-like_sf"/>
</dbReference>
<dbReference type="Proteomes" id="UP000199480">
    <property type="component" value="Chromosome I"/>
</dbReference>
<gene>
    <name evidence="1" type="ORF">SAMN04489857_0148</name>
</gene>
<dbReference type="PANTHER" id="PTHR10000:SF8">
    <property type="entry name" value="HAD SUPERFAMILY HYDROLASE-LIKE, TYPE 3"/>
    <property type="match status" value="1"/>
</dbReference>
<dbReference type="GO" id="GO:0000287">
    <property type="term" value="F:magnesium ion binding"/>
    <property type="evidence" value="ECO:0007669"/>
    <property type="project" value="TreeGrafter"/>
</dbReference>
<dbReference type="Gene3D" id="3.40.50.1000">
    <property type="entry name" value="HAD superfamily/HAD-like"/>
    <property type="match status" value="1"/>
</dbReference>
<dbReference type="SUPFAM" id="SSF56784">
    <property type="entry name" value="HAD-like"/>
    <property type="match status" value="1"/>
</dbReference>
<dbReference type="InterPro" id="IPR023214">
    <property type="entry name" value="HAD_sf"/>
</dbReference>
<dbReference type="EMBL" id="LT629759">
    <property type="protein sequence ID" value="SDR64977.1"/>
    <property type="molecule type" value="Genomic_DNA"/>
</dbReference>
<protein>
    <recommendedName>
        <fullName evidence="3">HAD family phosphatase</fullName>
    </recommendedName>
</protein>
<dbReference type="Pfam" id="PF08282">
    <property type="entry name" value="Hydrolase_3"/>
    <property type="match status" value="1"/>
</dbReference>